<protein>
    <submittedName>
        <fullName evidence="1">Uncharacterized protein</fullName>
    </submittedName>
</protein>
<sequence>MIFRTFVNSSIVHLHNSFTLLTVRLVYSIFHLTNSLLVRDNVCDFEECRLKDSVGSVSKTNLLSNLSSIDNIESKLFLSDSSFDIFWKFIHSLFYRPKAVQKESAFFLDTLKNIVFS</sequence>
<gene>
    <name evidence="1" type="ORF">SDC9_147367</name>
</gene>
<name>A0A645EHU4_9ZZZZ</name>
<organism evidence="1">
    <name type="scientific">bioreactor metagenome</name>
    <dbReference type="NCBI Taxonomy" id="1076179"/>
    <lineage>
        <taxon>unclassified sequences</taxon>
        <taxon>metagenomes</taxon>
        <taxon>ecological metagenomes</taxon>
    </lineage>
</organism>
<dbReference type="EMBL" id="VSSQ01046214">
    <property type="protein sequence ID" value="MPN00173.1"/>
    <property type="molecule type" value="Genomic_DNA"/>
</dbReference>
<reference evidence="1" key="1">
    <citation type="submission" date="2019-08" db="EMBL/GenBank/DDBJ databases">
        <authorList>
            <person name="Kucharzyk K."/>
            <person name="Murdoch R.W."/>
            <person name="Higgins S."/>
            <person name="Loffler F."/>
        </authorList>
    </citation>
    <scope>NUCLEOTIDE SEQUENCE</scope>
</reference>
<accession>A0A645EHU4</accession>
<comment type="caution">
    <text evidence="1">The sequence shown here is derived from an EMBL/GenBank/DDBJ whole genome shotgun (WGS) entry which is preliminary data.</text>
</comment>
<evidence type="ECO:0000313" key="1">
    <source>
        <dbReference type="EMBL" id="MPN00173.1"/>
    </source>
</evidence>
<dbReference type="AlphaFoldDB" id="A0A645EHU4"/>
<proteinExistence type="predicted"/>